<comment type="caution">
    <text evidence="1">The sequence shown here is derived from an EMBL/GenBank/DDBJ whole genome shotgun (WGS) entry which is preliminary data.</text>
</comment>
<gene>
    <name evidence="1" type="ORF">ACFP58_03190</name>
</gene>
<accession>A0ABW1W3V4</accession>
<dbReference type="GO" id="GO:0061542">
    <property type="term" value="F:3-demethylubiquinol 3-O-methyltransferase activity"/>
    <property type="evidence" value="ECO:0007669"/>
    <property type="project" value="UniProtKB-EC"/>
</dbReference>
<dbReference type="EC" id="2.1.1.222" evidence="1"/>
<reference evidence="2" key="1">
    <citation type="journal article" date="2019" name="Int. J. Syst. Evol. Microbiol.">
        <title>The Global Catalogue of Microorganisms (GCM) 10K type strain sequencing project: providing services to taxonomists for standard genome sequencing and annotation.</title>
        <authorList>
            <consortium name="The Broad Institute Genomics Platform"/>
            <consortium name="The Broad Institute Genome Sequencing Center for Infectious Disease"/>
            <person name="Wu L."/>
            <person name="Ma J."/>
        </authorList>
    </citation>
    <scope>NUCLEOTIDE SEQUENCE [LARGE SCALE GENOMIC DNA]</scope>
    <source>
        <strain evidence="2">CCM 2050</strain>
    </source>
</reference>
<name>A0ABW1W3V4_9GAMM</name>
<evidence type="ECO:0000313" key="1">
    <source>
        <dbReference type="EMBL" id="MFC6380482.1"/>
    </source>
</evidence>
<sequence>MDNNLDSIAEKSLFTTPAGNTSLYKSFDIFMRFAKKGSVLELGCAEGLMTEKIVNFFDDVAVVEGSSIFCEQLKKKLPNVEVFNSYFEDFDCDRKFDNIILGHVLEHVDDPVFVLSHIKKFLKTDGLIFAAVPNARSIHRQAAVIMGILENEYSLNSLDIHHGHQRVFNPESFRSVFIKANLPISIFGGYWLKPLSNGQIEADWSEEMLDAFMDMGERYPDISGEIYIVSYCDR</sequence>
<dbReference type="EC" id="2.1.1.64" evidence="1"/>
<dbReference type="Proteomes" id="UP001596264">
    <property type="component" value="Unassembled WGS sequence"/>
</dbReference>
<keyword evidence="1" id="KW-0808">Transferase</keyword>
<dbReference type="InterPro" id="IPR029063">
    <property type="entry name" value="SAM-dependent_MTases_sf"/>
</dbReference>
<protein>
    <submittedName>
        <fullName evidence="1">Class I SAM-dependent methyltransferase</fullName>
        <ecNumber evidence="1">2.1.1.222</ecNumber>
        <ecNumber evidence="1">2.1.1.64</ecNumber>
    </submittedName>
</protein>
<proteinExistence type="predicted"/>
<keyword evidence="2" id="KW-1185">Reference proteome</keyword>
<dbReference type="CDD" id="cd02440">
    <property type="entry name" value="AdoMet_MTases"/>
    <property type="match status" value="1"/>
</dbReference>
<dbReference type="RefSeq" id="WP_201563567.1">
    <property type="nucleotide sequence ID" value="NZ_CAJGZK010000015.1"/>
</dbReference>
<dbReference type="GO" id="GO:0032259">
    <property type="term" value="P:methylation"/>
    <property type="evidence" value="ECO:0007669"/>
    <property type="project" value="UniProtKB-KW"/>
</dbReference>
<dbReference type="GO" id="GO:0102208">
    <property type="term" value="F:2-polyprenyl-6-hydroxyphenol methylase activity"/>
    <property type="evidence" value="ECO:0007669"/>
    <property type="project" value="UniProtKB-EC"/>
</dbReference>
<evidence type="ECO:0000313" key="2">
    <source>
        <dbReference type="Proteomes" id="UP001596264"/>
    </source>
</evidence>
<organism evidence="1 2">
    <name type="scientific">Psychrobacter glacincola</name>
    <dbReference type="NCBI Taxonomy" id="56810"/>
    <lineage>
        <taxon>Bacteria</taxon>
        <taxon>Pseudomonadati</taxon>
        <taxon>Pseudomonadota</taxon>
        <taxon>Gammaproteobacteria</taxon>
        <taxon>Moraxellales</taxon>
        <taxon>Moraxellaceae</taxon>
        <taxon>Psychrobacter</taxon>
    </lineage>
</organism>
<dbReference type="SUPFAM" id="SSF53335">
    <property type="entry name" value="S-adenosyl-L-methionine-dependent methyltransferases"/>
    <property type="match status" value="1"/>
</dbReference>
<dbReference type="EMBL" id="JBHSTZ010000008">
    <property type="protein sequence ID" value="MFC6380482.1"/>
    <property type="molecule type" value="Genomic_DNA"/>
</dbReference>
<dbReference type="Gene3D" id="3.40.50.150">
    <property type="entry name" value="Vaccinia Virus protein VP39"/>
    <property type="match status" value="1"/>
</dbReference>
<keyword evidence="1" id="KW-0489">Methyltransferase</keyword>
<dbReference type="Pfam" id="PF13489">
    <property type="entry name" value="Methyltransf_23"/>
    <property type="match status" value="1"/>
</dbReference>
<dbReference type="PANTHER" id="PTHR43861">
    <property type="entry name" value="TRANS-ACONITATE 2-METHYLTRANSFERASE-RELATED"/>
    <property type="match status" value="1"/>
</dbReference>